<feature type="non-terminal residue" evidence="1">
    <location>
        <position position="340"/>
    </location>
</feature>
<dbReference type="AlphaFoldDB" id="A0A0F8Y830"/>
<sequence length="340" mass="40247">HLMQRRLYMDEECLLAYEVGGMEFEDIYEFDEWMARPSNRDRLLPFPRCMIAMRVRRNEKARKAGSIAQAFINIRLAELDKLTFLYIRNGEQLFRMNCDLEFDELLFPEKKEFDLTEEQMILVDWGKVKEIKPKRELDDEVREYKAAKRAERKWYRDNPLKKWRAEWIEARLVDKSLTPDQWDDDTAIYRTDDPGTITLTHKPKVIKLGNVDLKSKWKRANPHYDYYSYREDPSDGWGPFNPSTVYYDDATEQITNKIKHYNRIALIIQGLYDRSPVLHPHPPVKTWTPGGFLQAIELVYDGSGILYDGEAPDFDAYRDKLRESLGGNSVVIGQQRVWMD</sequence>
<organism evidence="1">
    <name type="scientific">marine sediment metagenome</name>
    <dbReference type="NCBI Taxonomy" id="412755"/>
    <lineage>
        <taxon>unclassified sequences</taxon>
        <taxon>metagenomes</taxon>
        <taxon>ecological metagenomes</taxon>
    </lineage>
</organism>
<protein>
    <submittedName>
        <fullName evidence="1">Uncharacterized protein</fullName>
    </submittedName>
</protein>
<dbReference type="EMBL" id="LAZR01068097">
    <property type="protein sequence ID" value="KKK50284.1"/>
    <property type="molecule type" value="Genomic_DNA"/>
</dbReference>
<reference evidence="1" key="1">
    <citation type="journal article" date="2015" name="Nature">
        <title>Complex archaea that bridge the gap between prokaryotes and eukaryotes.</title>
        <authorList>
            <person name="Spang A."/>
            <person name="Saw J.H."/>
            <person name="Jorgensen S.L."/>
            <person name="Zaremba-Niedzwiedzka K."/>
            <person name="Martijn J."/>
            <person name="Lind A.E."/>
            <person name="van Eijk R."/>
            <person name="Schleper C."/>
            <person name="Guy L."/>
            <person name="Ettema T.J."/>
        </authorList>
    </citation>
    <scope>NUCLEOTIDE SEQUENCE</scope>
</reference>
<name>A0A0F8Y830_9ZZZZ</name>
<feature type="non-terminal residue" evidence="1">
    <location>
        <position position="1"/>
    </location>
</feature>
<evidence type="ECO:0000313" key="1">
    <source>
        <dbReference type="EMBL" id="KKK50284.1"/>
    </source>
</evidence>
<gene>
    <name evidence="1" type="ORF">LCGC14_3126560</name>
</gene>
<proteinExistence type="predicted"/>
<comment type="caution">
    <text evidence="1">The sequence shown here is derived from an EMBL/GenBank/DDBJ whole genome shotgun (WGS) entry which is preliminary data.</text>
</comment>
<accession>A0A0F8Y830</accession>